<comment type="catalytic activity">
    <reaction evidence="9">
        <text>2 H2O2 = O2 + 2 H2O</text>
        <dbReference type="Rhea" id="RHEA:20309"/>
        <dbReference type="ChEBI" id="CHEBI:15377"/>
        <dbReference type="ChEBI" id="CHEBI:15379"/>
        <dbReference type="ChEBI" id="CHEBI:16240"/>
        <dbReference type="EC" id="1.11.1.21"/>
    </reaction>
</comment>
<dbReference type="PROSITE" id="PS00435">
    <property type="entry name" value="PEROXIDASE_1"/>
    <property type="match status" value="1"/>
</dbReference>
<evidence type="ECO:0000313" key="11">
    <source>
        <dbReference type="EMBL" id="GIL88359.1"/>
    </source>
</evidence>
<dbReference type="Proteomes" id="UP000722791">
    <property type="component" value="Unassembled WGS sequence"/>
</dbReference>
<dbReference type="GO" id="GO:0042744">
    <property type="term" value="P:hydrogen peroxide catabolic process"/>
    <property type="evidence" value="ECO:0007669"/>
    <property type="project" value="UniProtKB-KW"/>
</dbReference>
<evidence type="ECO:0000256" key="1">
    <source>
        <dbReference type="ARBA" id="ARBA00001970"/>
    </source>
</evidence>
<dbReference type="InterPro" id="IPR019793">
    <property type="entry name" value="Peroxidases_heam-ligand_BS"/>
</dbReference>
<evidence type="ECO:0000256" key="3">
    <source>
        <dbReference type="ARBA" id="ARBA00022559"/>
    </source>
</evidence>
<dbReference type="InterPro" id="IPR002016">
    <property type="entry name" value="Haem_peroxidase"/>
</dbReference>
<protein>
    <recommendedName>
        <fullName evidence="10">Plant heme peroxidase family profile domain-containing protein</fullName>
    </recommendedName>
</protein>
<dbReference type="GO" id="GO:0020037">
    <property type="term" value="F:heme binding"/>
    <property type="evidence" value="ECO:0007669"/>
    <property type="project" value="InterPro"/>
</dbReference>
<reference evidence="12" key="1">
    <citation type="journal article" date="2021" name="Proc. Natl. Acad. Sci. U.S.A.">
        <title>Three genomes in the algal genus Volvox reveal the fate of a haploid sex-determining region after a transition to homothallism.</title>
        <authorList>
            <person name="Yamamoto K."/>
            <person name="Hamaji T."/>
            <person name="Kawai-Toyooka H."/>
            <person name="Matsuzaki R."/>
            <person name="Takahashi F."/>
            <person name="Nishimura Y."/>
            <person name="Kawachi M."/>
            <person name="Noguchi H."/>
            <person name="Minakuchi Y."/>
            <person name="Umen J.G."/>
            <person name="Toyoda A."/>
            <person name="Nozaki H."/>
        </authorList>
    </citation>
    <scope>NUCLEOTIDE SEQUENCE</scope>
    <source>
        <strain evidence="12">NIES-3785</strain>
        <strain evidence="11">NIES-3786</strain>
    </source>
</reference>
<evidence type="ECO:0000259" key="10">
    <source>
        <dbReference type="PROSITE" id="PS50873"/>
    </source>
</evidence>
<name>A0A8J4GQV7_9CHLO</name>
<keyword evidence="8" id="KW-0376">Hydrogen peroxide</keyword>
<dbReference type="OrthoDB" id="407695at2759"/>
<evidence type="ECO:0000256" key="2">
    <source>
        <dbReference type="ARBA" id="ARBA00006873"/>
    </source>
</evidence>
<dbReference type="Proteomes" id="UP000747110">
    <property type="component" value="Unassembled WGS sequence"/>
</dbReference>
<dbReference type="GO" id="GO:0004096">
    <property type="term" value="F:catalase activity"/>
    <property type="evidence" value="ECO:0007669"/>
    <property type="project" value="InterPro"/>
</dbReference>
<dbReference type="EMBL" id="BNCP01000044">
    <property type="protein sequence ID" value="GIL88359.1"/>
    <property type="molecule type" value="Genomic_DNA"/>
</dbReference>
<keyword evidence="3" id="KW-0575">Peroxidase</keyword>
<sequence length="746" mass="81128">MLFKMHRRDFNAFNFSIVIEHRTKQASTTAPEAFGTSMAVTRYMVALLLSILAVCLIPADAKCPFNFGRARAEDDGEILQAEPRRMLMEFDAVAVNKLDIDAVKADLKALFVDSKDSWPADFGHYGPLMIRMAWHCAGTYRQSDGRGGCDGGRQRFDPERSWADNVNLDKARGLLWPIKQKYGNALTWGDLIILAGDAAIESMGGPILGFCAGRIDDADGTASLPLGPSLDQEMVAPCSVNGDCEAPLGASTMSLIYVNPEGPMAVPDPEKSAPQIREVFARMSMNDSETVALIGGGHAFGKVHGACPTGPGPSPAEQPWNPWPGTCGNGTMKGKGNNTFTSGFEGPWTTNPIRWDNEYFQNLLEYDWEVHIGPGGHHQWRPVKKNSSDPSEPVANIMMLTTDVALLKDPSYLELVKLFATNQTALDIAFSHAWYKLVTRDMGPHSRCLGDHVPPPQPFQAPLPPPPAKKPDYKAVTKAITKALRTASSALPGDTVGGKPYYGALFATLAWQCASNFRQTDYTGGCNGARIRFAPQKDWPQNVAMDRVLAVLAPIKASFPSLTYADLIVLAGSTALTDAKAHKIKFCGGRSDANPNETPFPFQPPRVFGNKLVQLKDNALVMGLTLREMVAQQARLRSPSQQRRLGYSGSWTENPSLLTNDYFKVLLNNDWVNTTSAAGQLEMKAVGKEGIYMMPTDLAVKWDPASAAIAQEFATDSTAFLAAFASGWNKLMVADRFKGPAGNECA</sequence>
<dbReference type="EMBL" id="BNCQ01000039">
    <property type="protein sequence ID" value="GIM11567.1"/>
    <property type="molecule type" value="Genomic_DNA"/>
</dbReference>
<dbReference type="PANTHER" id="PTHR30555:SF0">
    <property type="entry name" value="CATALASE-PEROXIDASE"/>
    <property type="match status" value="1"/>
</dbReference>
<dbReference type="GO" id="GO:0005829">
    <property type="term" value="C:cytosol"/>
    <property type="evidence" value="ECO:0007669"/>
    <property type="project" value="TreeGrafter"/>
</dbReference>
<accession>A0A8J4GQV7</accession>
<dbReference type="InterPro" id="IPR019794">
    <property type="entry name" value="Peroxidases_AS"/>
</dbReference>
<keyword evidence="6" id="KW-0560">Oxidoreductase</keyword>
<organism evidence="12 13">
    <name type="scientific">Volvox reticuliferus</name>
    <dbReference type="NCBI Taxonomy" id="1737510"/>
    <lineage>
        <taxon>Eukaryota</taxon>
        <taxon>Viridiplantae</taxon>
        <taxon>Chlorophyta</taxon>
        <taxon>core chlorophytes</taxon>
        <taxon>Chlorophyceae</taxon>
        <taxon>CS clade</taxon>
        <taxon>Chlamydomonadales</taxon>
        <taxon>Volvocaceae</taxon>
        <taxon>Volvox</taxon>
    </lineage>
</organism>
<dbReference type="GO" id="GO:0046872">
    <property type="term" value="F:metal ion binding"/>
    <property type="evidence" value="ECO:0007669"/>
    <property type="project" value="UniProtKB-KW"/>
</dbReference>
<evidence type="ECO:0000313" key="14">
    <source>
        <dbReference type="Proteomes" id="UP000747110"/>
    </source>
</evidence>
<dbReference type="Gene3D" id="1.10.520.10">
    <property type="match status" value="2"/>
</dbReference>
<evidence type="ECO:0000256" key="9">
    <source>
        <dbReference type="ARBA" id="ARBA00049145"/>
    </source>
</evidence>
<evidence type="ECO:0000256" key="8">
    <source>
        <dbReference type="ARBA" id="ARBA00023324"/>
    </source>
</evidence>
<keyword evidence="5" id="KW-0479">Metal-binding</keyword>
<dbReference type="PRINTS" id="PR00460">
    <property type="entry name" value="BPEROXIDASE"/>
</dbReference>
<dbReference type="SUPFAM" id="SSF48113">
    <property type="entry name" value="Heme-dependent peroxidases"/>
    <property type="match status" value="2"/>
</dbReference>
<dbReference type="CDD" id="cd00314">
    <property type="entry name" value="plant_peroxidase_like"/>
    <property type="match status" value="1"/>
</dbReference>
<keyword evidence="14" id="KW-1185">Reference proteome</keyword>
<comment type="similarity">
    <text evidence="2">Belongs to the peroxidase family. Ascorbate peroxidase subfamily.</text>
</comment>
<keyword evidence="4" id="KW-0349">Heme</keyword>
<evidence type="ECO:0000256" key="5">
    <source>
        <dbReference type="ARBA" id="ARBA00022723"/>
    </source>
</evidence>
<comment type="cofactor">
    <cofactor evidence="1">
        <name>heme b</name>
        <dbReference type="ChEBI" id="CHEBI:60344"/>
    </cofactor>
</comment>
<dbReference type="Gene3D" id="1.10.420.10">
    <property type="entry name" value="Peroxidase, domain 2"/>
    <property type="match status" value="2"/>
</dbReference>
<dbReference type="PROSITE" id="PS00436">
    <property type="entry name" value="PEROXIDASE_2"/>
    <property type="match status" value="1"/>
</dbReference>
<dbReference type="AlphaFoldDB" id="A0A8J4GQV7"/>
<dbReference type="GO" id="GO:0070301">
    <property type="term" value="P:cellular response to hydrogen peroxide"/>
    <property type="evidence" value="ECO:0007669"/>
    <property type="project" value="TreeGrafter"/>
</dbReference>
<comment type="caution">
    <text evidence="12">The sequence shown here is derived from an EMBL/GenBank/DDBJ whole genome shotgun (WGS) entry which is preliminary data.</text>
</comment>
<dbReference type="PANTHER" id="PTHR30555">
    <property type="entry name" value="HYDROPEROXIDASE I, BIFUNCTIONAL CATALASE-PEROXIDASE"/>
    <property type="match status" value="1"/>
</dbReference>
<evidence type="ECO:0000256" key="6">
    <source>
        <dbReference type="ARBA" id="ARBA00023002"/>
    </source>
</evidence>
<dbReference type="Pfam" id="PF00141">
    <property type="entry name" value="peroxidase"/>
    <property type="match status" value="2"/>
</dbReference>
<keyword evidence="7" id="KW-0408">Iron</keyword>
<gene>
    <name evidence="11" type="ORF">Vretifemale_16333</name>
    <name evidence="12" type="ORF">Vretimale_15055</name>
</gene>
<proteinExistence type="inferred from homology"/>
<feature type="domain" description="Plant heme peroxidase family profile" evidence="10">
    <location>
        <begin position="168"/>
        <end position="451"/>
    </location>
</feature>
<dbReference type="InterPro" id="IPR000763">
    <property type="entry name" value="Catalase_peroxidase"/>
</dbReference>
<dbReference type="PRINTS" id="PR00458">
    <property type="entry name" value="PEROXIDASE"/>
</dbReference>
<evidence type="ECO:0000313" key="12">
    <source>
        <dbReference type="EMBL" id="GIM11567.1"/>
    </source>
</evidence>
<dbReference type="InterPro" id="IPR010255">
    <property type="entry name" value="Haem_peroxidase_sf"/>
</dbReference>
<evidence type="ECO:0000256" key="7">
    <source>
        <dbReference type="ARBA" id="ARBA00023004"/>
    </source>
</evidence>
<evidence type="ECO:0000313" key="13">
    <source>
        <dbReference type="Proteomes" id="UP000722791"/>
    </source>
</evidence>
<evidence type="ECO:0000256" key="4">
    <source>
        <dbReference type="ARBA" id="ARBA00022617"/>
    </source>
</evidence>
<dbReference type="PROSITE" id="PS50873">
    <property type="entry name" value="PEROXIDASE_4"/>
    <property type="match status" value="1"/>
</dbReference>